<feature type="compositionally biased region" description="Basic and acidic residues" evidence="1">
    <location>
        <begin position="43"/>
        <end position="73"/>
    </location>
</feature>
<dbReference type="OrthoDB" id="7765283at2759"/>
<dbReference type="PANTHER" id="PTHR12444:SF9">
    <property type="entry name" value="AGAP013133-PA"/>
    <property type="match status" value="1"/>
</dbReference>
<dbReference type="GO" id="GO:0005886">
    <property type="term" value="C:plasma membrane"/>
    <property type="evidence" value="ECO:0007669"/>
    <property type="project" value="TreeGrafter"/>
</dbReference>
<dbReference type="GO" id="GO:0072659">
    <property type="term" value="P:protein localization to plasma membrane"/>
    <property type="evidence" value="ECO:0007669"/>
    <property type="project" value="TreeGrafter"/>
</dbReference>
<dbReference type="PANTHER" id="PTHR12444">
    <property type="entry name" value="PROTEIN EFR3 HOMOLOG CMP44E"/>
    <property type="match status" value="1"/>
</dbReference>
<sequence>MPKDKKKGSEGKDRDHEIKRDSTSTPALKGRNEAGTSVQSLGHDSRVDLKYLRRPKSDRDLTERTPSEIEIRQRTTGYAVGTETPNPFQSKIKDVRKSYMVKTRKHLENLKNMKIKKNRPSATPTISSAANSHAGGSRKGTPAGFRRGSKHGNEDSAFETDDQEQDDINICLSDTKFENLKHKKTFKQKVKIMLGIQPAMSSAEFQIVAMKLYKCCLKSVRDLHELHQRRLLGMQLLDEIIKRAKPQHITIPHVIHIIWSIMSCIHHFQLRLKTFSSGIIFWARKKKLQQVIKQFTRMIRLFKRIMHRIILNAVITFYKEARLWEVEFPCTELVIQLLEVYKNAEEGIEDILHTTETCTLMNIYEAKMLIQVLFEILKKIKWHRMSERLMKKIVMMYESSISPKSTDSYNYTPLRKGLEISIRNIIGNLGRKDLVRFLRVILRRLLAPNPEDEVITAFGAIANYAAKKYRVKAKRPCSAKGPIPLLFGLLSSNIPRINHMCLIIWKNLMDVHNNAYQFLTPKIYFQYSSYNIVSATCRQEDKLFYKSIRHFLFEVTLFSLIHACNRLELEDVYQAMALTIAELPCGYVASCHVSIAMAIQEFALCISTQDLVRSHHIHAFVLSIMTLICYIFKATVFYDYVNTIMKRRAEWAPHLNPPLRAHYEYAQHHILWNKPDLFFEDWETRYGLWKCFRENEPVGSKKERKNVYRIVHAAHQR</sequence>
<keyword evidence="2" id="KW-1133">Transmembrane helix</keyword>
<gene>
    <name evidence="3" type="ORF">CALMAC_LOCUS6224</name>
</gene>
<keyword evidence="2" id="KW-0812">Transmembrane</keyword>
<feature type="compositionally biased region" description="Polar residues" evidence="1">
    <location>
        <begin position="120"/>
        <end position="131"/>
    </location>
</feature>
<dbReference type="Proteomes" id="UP000410492">
    <property type="component" value="Unassembled WGS sequence"/>
</dbReference>
<accession>A0A653C4P1</accession>
<evidence type="ECO:0000256" key="2">
    <source>
        <dbReference type="SAM" id="Phobius"/>
    </source>
</evidence>
<evidence type="ECO:0000256" key="1">
    <source>
        <dbReference type="SAM" id="MobiDB-lite"/>
    </source>
</evidence>
<feature type="region of interest" description="Disordered" evidence="1">
    <location>
        <begin position="1"/>
        <end position="89"/>
    </location>
</feature>
<dbReference type="InterPro" id="IPR051851">
    <property type="entry name" value="EFR3_Homologs"/>
</dbReference>
<dbReference type="EMBL" id="CAACVG010006974">
    <property type="protein sequence ID" value="VEN42891.1"/>
    <property type="molecule type" value="Genomic_DNA"/>
</dbReference>
<name>A0A653C4P1_CALMS</name>
<evidence type="ECO:0000313" key="4">
    <source>
        <dbReference type="Proteomes" id="UP000410492"/>
    </source>
</evidence>
<evidence type="ECO:0000313" key="3">
    <source>
        <dbReference type="EMBL" id="VEN42891.1"/>
    </source>
</evidence>
<feature type="region of interest" description="Disordered" evidence="1">
    <location>
        <begin position="116"/>
        <end position="162"/>
    </location>
</feature>
<feature type="transmembrane region" description="Helical" evidence="2">
    <location>
        <begin position="617"/>
        <end position="638"/>
    </location>
</feature>
<keyword evidence="4" id="KW-1185">Reference proteome</keyword>
<proteinExistence type="predicted"/>
<feature type="compositionally biased region" description="Basic and acidic residues" evidence="1">
    <location>
        <begin position="1"/>
        <end position="22"/>
    </location>
</feature>
<keyword evidence="2" id="KW-0472">Membrane</keyword>
<protein>
    <submittedName>
        <fullName evidence="3">Uncharacterized protein</fullName>
    </submittedName>
</protein>
<dbReference type="AlphaFoldDB" id="A0A653C4P1"/>
<organism evidence="3 4">
    <name type="scientific">Callosobruchus maculatus</name>
    <name type="common">Southern cowpea weevil</name>
    <name type="synonym">Pulse bruchid</name>
    <dbReference type="NCBI Taxonomy" id="64391"/>
    <lineage>
        <taxon>Eukaryota</taxon>
        <taxon>Metazoa</taxon>
        <taxon>Ecdysozoa</taxon>
        <taxon>Arthropoda</taxon>
        <taxon>Hexapoda</taxon>
        <taxon>Insecta</taxon>
        <taxon>Pterygota</taxon>
        <taxon>Neoptera</taxon>
        <taxon>Endopterygota</taxon>
        <taxon>Coleoptera</taxon>
        <taxon>Polyphaga</taxon>
        <taxon>Cucujiformia</taxon>
        <taxon>Chrysomeloidea</taxon>
        <taxon>Chrysomelidae</taxon>
        <taxon>Bruchinae</taxon>
        <taxon>Bruchini</taxon>
        <taxon>Callosobruchus</taxon>
    </lineage>
</organism>
<reference evidence="3 4" key="1">
    <citation type="submission" date="2019-01" db="EMBL/GenBank/DDBJ databases">
        <authorList>
            <person name="Sayadi A."/>
        </authorList>
    </citation>
    <scope>NUCLEOTIDE SEQUENCE [LARGE SCALE GENOMIC DNA]</scope>
</reference>